<evidence type="ECO:0000313" key="1">
    <source>
        <dbReference type="EMBL" id="OHA13334.1"/>
    </source>
</evidence>
<comment type="caution">
    <text evidence="1">The sequence shown here is derived from an EMBL/GenBank/DDBJ whole genome shotgun (WGS) entry which is preliminary data.</text>
</comment>
<name>A0A1G2LP87_9BACT</name>
<dbReference type="Proteomes" id="UP000178302">
    <property type="component" value="Unassembled WGS sequence"/>
</dbReference>
<sequence>MSNLKMESFKENLGSDEENIKLQLKNLDEKSGEKSLAQIRQELWNLIMEIDDVLKGDVEFCSNCGLEMEGNIPENCPHCKKDTETGRTKAEKIEETPKKIFKVKGNEIIQ</sequence>
<proteinExistence type="predicted"/>
<evidence type="ECO:0000313" key="2">
    <source>
        <dbReference type="Proteomes" id="UP000178302"/>
    </source>
</evidence>
<accession>A0A1G2LP87</accession>
<reference evidence="1 2" key="1">
    <citation type="journal article" date="2016" name="Nat. Commun.">
        <title>Thousands of microbial genomes shed light on interconnected biogeochemical processes in an aquifer system.</title>
        <authorList>
            <person name="Anantharaman K."/>
            <person name="Brown C.T."/>
            <person name="Hug L.A."/>
            <person name="Sharon I."/>
            <person name="Castelle C.J."/>
            <person name="Probst A.J."/>
            <person name="Thomas B.C."/>
            <person name="Singh A."/>
            <person name="Wilkins M.J."/>
            <person name="Karaoz U."/>
            <person name="Brodie E.L."/>
            <person name="Williams K.H."/>
            <person name="Hubbard S.S."/>
            <person name="Banfield J.F."/>
        </authorList>
    </citation>
    <scope>NUCLEOTIDE SEQUENCE [LARGE SCALE GENOMIC DNA]</scope>
</reference>
<dbReference type="AlphaFoldDB" id="A0A1G2LP87"/>
<dbReference type="EMBL" id="MHQZ01000037">
    <property type="protein sequence ID" value="OHA13334.1"/>
    <property type="molecule type" value="Genomic_DNA"/>
</dbReference>
<dbReference type="SUPFAM" id="SSF57802">
    <property type="entry name" value="Rubredoxin-like"/>
    <property type="match status" value="1"/>
</dbReference>
<protein>
    <submittedName>
        <fullName evidence="1">Uncharacterized protein</fullName>
    </submittedName>
</protein>
<organism evidence="1 2">
    <name type="scientific">Candidatus Tagabacteria bacterium RIFCSPLOWO2_01_FULL_39_11</name>
    <dbReference type="NCBI Taxonomy" id="1802295"/>
    <lineage>
        <taxon>Bacteria</taxon>
        <taxon>Candidatus Tagaibacteriota</taxon>
    </lineage>
</organism>
<gene>
    <name evidence="1" type="ORF">A2909_00440</name>
</gene>